<feature type="transmembrane region" description="Helical" evidence="12">
    <location>
        <begin position="172"/>
        <end position="196"/>
    </location>
</feature>
<name>A0AAD8DSG5_MYTSE</name>
<dbReference type="GO" id="GO:0140571">
    <property type="term" value="F:transmembrane ascorbate ferrireductase activity"/>
    <property type="evidence" value="ECO:0007669"/>
    <property type="project" value="UniProtKB-EC"/>
</dbReference>
<dbReference type="Pfam" id="PF03188">
    <property type="entry name" value="Cytochrom_B561"/>
    <property type="match status" value="2"/>
</dbReference>
<dbReference type="EC" id="7.2.1.3" evidence="11"/>
<dbReference type="AlphaFoldDB" id="A0AAD8DSG5"/>
<evidence type="ECO:0000256" key="10">
    <source>
        <dbReference type="ARBA" id="ARBA00023136"/>
    </source>
</evidence>
<comment type="subcellular location">
    <subcellularLocation>
        <location evidence="2">Membrane</location>
        <topology evidence="2">Multi-pass membrane protein</topology>
    </subcellularLocation>
</comment>
<evidence type="ECO:0000256" key="2">
    <source>
        <dbReference type="ARBA" id="ARBA00004141"/>
    </source>
</evidence>
<dbReference type="GO" id="GO:0140575">
    <property type="term" value="F:transmembrane monodehydroascorbate reductase activity"/>
    <property type="evidence" value="ECO:0007669"/>
    <property type="project" value="InterPro"/>
</dbReference>
<sequence>MNVHVLLCTMGFQLFMTTGIMMFSSLFGGSMMLKPGDKKFQHFFLEICAVLFGLVGTVFALGNMSTSVHSLSGFACVILSIITCLVGPTVYTRDPEKLFGLFNRKSHRNIAIPTFMLILLSVSLHSGYVKDSHVLIFTIAYHFFAAEGILSMSHINGWSTPIRKSHRRYAHVFLQTCTVLCALIGMLTLSVTTITASRTLHGLSGLLTLVLTAAVWVLGPFLMSRLNLM</sequence>
<dbReference type="SMART" id="SM00665">
    <property type="entry name" value="B561"/>
    <property type="match status" value="1"/>
</dbReference>
<evidence type="ECO:0000256" key="12">
    <source>
        <dbReference type="SAM" id="Phobius"/>
    </source>
</evidence>
<dbReference type="InterPro" id="IPR006593">
    <property type="entry name" value="Cyt_b561/ferric_Rdtase_TM"/>
</dbReference>
<comment type="cofactor">
    <cofactor evidence="1">
        <name>heme b</name>
        <dbReference type="ChEBI" id="CHEBI:60344"/>
    </cofactor>
</comment>
<dbReference type="Gene3D" id="1.20.120.1770">
    <property type="match status" value="2"/>
</dbReference>
<evidence type="ECO:0000313" key="14">
    <source>
        <dbReference type="EMBL" id="KAJ8720223.1"/>
    </source>
</evidence>
<keyword evidence="9" id="KW-0408">Iron</keyword>
<dbReference type="PROSITE" id="PS50939">
    <property type="entry name" value="CYTOCHROME_B561"/>
    <property type="match status" value="1"/>
</dbReference>
<organism evidence="14 15">
    <name type="scientific">Mythimna separata</name>
    <name type="common">Oriental armyworm</name>
    <name type="synonym">Pseudaletia separata</name>
    <dbReference type="NCBI Taxonomy" id="271217"/>
    <lineage>
        <taxon>Eukaryota</taxon>
        <taxon>Metazoa</taxon>
        <taxon>Ecdysozoa</taxon>
        <taxon>Arthropoda</taxon>
        <taxon>Hexapoda</taxon>
        <taxon>Insecta</taxon>
        <taxon>Pterygota</taxon>
        <taxon>Neoptera</taxon>
        <taxon>Endopterygota</taxon>
        <taxon>Lepidoptera</taxon>
        <taxon>Glossata</taxon>
        <taxon>Ditrysia</taxon>
        <taxon>Noctuoidea</taxon>
        <taxon>Noctuidae</taxon>
        <taxon>Noctuinae</taxon>
        <taxon>Hadenini</taxon>
        <taxon>Mythimna</taxon>
    </lineage>
</organism>
<feature type="transmembrane region" description="Helical" evidence="12">
    <location>
        <begin position="110"/>
        <end position="128"/>
    </location>
</feature>
<comment type="caution">
    <text evidence="14">The sequence shown here is derived from an EMBL/GenBank/DDBJ whole genome shotgun (WGS) entry which is preliminary data.</text>
</comment>
<accession>A0AAD8DSG5</accession>
<feature type="transmembrane region" description="Helical" evidence="12">
    <location>
        <begin position="43"/>
        <end position="62"/>
    </location>
</feature>
<protein>
    <recommendedName>
        <fullName evidence="11">ascorbate ferrireductase (transmembrane)</fullName>
        <ecNumber evidence="11">7.2.1.3</ecNumber>
    </recommendedName>
</protein>
<keyword evidence="6" id="KW-0479">Metal-binding</keyword>
<keyword evidence="15" id="KW-1185">Reference proteome</keyword>
<dbReference type="InterPro" id="IPR045150">
    <property type="entry name" value="CYB561D1/2"/>
</dbReference>
<evidence type="ECO:0000313" key="15">
    <source>
        <dbReference type="Proteomes" id="UP001231518"/>
    </source>
</evidence>
<feature type="domain" description="Cytochrome b561" evidence="13">
    <location>
        <begin position="101"/>
        <end position="229"/>
    </location>
</feature>
<evidence type="ECO:0000256" key="8">
    <source>
        <dbReference type="ARBA" id="ARBA00022989"/>
    </source>
</evidence>
<keyword evidence="4" id="KW-0349">Heme</keyword>
<evidence type="ECO:0000256" key="5">
    <source>
        <dbReference type="ARBA" id="ARBA00022692"/>
    </source>
</evidence>
<gene>
    <name evidence="14" type="ORF">PYW07_012266</name>
</gene>
<evidence type="ECO:0000256" key="11">
    <source>
        <dbReference type="ARBA" id="ARBA00024225"/>
    </source>
</evidence>
<keyword evidence="7" id="KW-0249">Electron transport</keyword>
<feature type="transmembrane region" description="Helical" evidence="12">
    <location>
        <begin position="68"/>
        <end position="90"/>
    </location>
</feature>
<evidence type="ECO:0000259" key="13">
    <source>
        <dbReference type="PROSITE" id="PS50939"/>
    </source>
</evidence>
<reference evidence="14" key="1">
    <citation type="submission" date="2023-03" db="EMBL/GenBank/DDBJ databases">
        <title>Chromosome-level genomes of two armyworms, Mythimna separata and Mythimna loreyi, provide insights into the biosynthesis and reception of sex pheromones.</title>
        <authorList>
            <person name="Zhao H."/>
        </authorList>
    </citation>
    <scope>NUCLEOTIDE SEQUENCE</scope>
    <source>
        <strain evidence="14">BeijingLab</strain>
        <tissue evidence="14">Pupa</tissue>
    </source>
</reference>
<evidence type="ECO:0000256" key="1">
    <source>
        <dbReference type="ARBA" id="ARBA00001970"/>
    </source>
</evidence>
<keyword evidence="10 12" id="KW-0472">Membrane</keyword>
<dbReference type="GO" id="GO:0016020">
    <property type="term" value="C:membrane"/>
    <property type="evidence" value="ECO:0007669"/>
    <property type="project" value="UniProtKB-SubCell"/>
</dbReference>
<proteinExistence type="predicted"/>
<evidence type="ECO:0000256" key="9">
    <source>
        <dbReference type="ARBA" id="ARBA00023004"/>
    </source>
</evidence>
<keyword evidence="5 12" id="KW-0812">Transmembrane</keyword>
<dbReference type="EMBL" id="JARGEI010000014">
    <property type="protein sequence ID" value="KAJ8720223.1"/>
    <property type="molecule type" value="Genomic_DNA"/>
</dbReference>
<evidence type="ECO:0000256" key="6">
    <source>
        <dbReference type="ARBA" id="ARBA00022723"/>
    </source>
</evidence>
<dbReference type="PANTHER" id="PTHR15422">
    <property type="entry name" value="OS05G0565100 PROTEIN"/>
    <property type="match status" value="1"/>
</dbReference>
<feature type="transmembrane region" description="Helical" evidence="12">
    <location>
        <begin position="134"/>
        <end position="152"/>
    </location>
</feature>
<evidence type="ECO:0000256" key="7">
    <source>
        <dbReference type="ARBA" id="ARBA00022982"/>
    </source>
</evidence>
<feature type="transmembrane region" description="Helical" evidence="12">
    <location>
        <begin position="202"/>
        <end position="223"/>
    </location>
</feature>
<dbReference type="Proteomes" id="UP001231518">
    <property type="component" value="Chromosome 3"/>
</dbReference>
<dbReference type="GO" id="GO:0046872">
    <property type="term" value="F:metal ion binding"/>
    <property type="evidence" value="ECO:0007669"/>
    <property type="project" value="UniProtKB-KW"/>
</dbReference>
<keyword evidence="3" id="KW-0813">Transport</keyword>
<evidence type="ECO:0000256" key="3">
    <source>
        <dbReference type="ARBA" id="ARBA00022448"/>
    </source>
</evidence>
<evidence type="ECO:0000256" key="4">
    <source>
        <dbReference type="ARBA" id="ARBA00022617"/>
    </source>
</evidence>
<keyword evidence="8 12" id="KW-1133">Transmembrane helix</keyword>
<feature type="transmembrane region" description="Helical" evidence="12">
    <location>
        <begin position="12"/>
        <end position="31"/>
    </location>
</feature>